<dbReference type="SUPFAM" id="SSF48498">
    <property type="entry name" value="Tetracyclin repressor-like, C-terminal domain"/>
    <property type="match status" value="1"/>
</dbReference>
<evidence type="ECO:0000313" key="8">
    <source>
        <dbReference type="EMBL" id="MWA04708.1"/>
    </source>
</evidence>
<feature type="domain" description="HTH tetR-type" evidence="7">
    <location>
        <begin position="31"/>
        <end position="91"/>
    </location>
</feature>
<keyword evidence="3 5" id="KW-0238">DNA-binding</keyword>
<keyword evidence="4" id="KW-0804">Transcription</keyword>
<sequence length="235" mass="26107">MRGDGVAARGPAPDGGGVLTQASVGRLSDDVPLPDRLLAVATRLFAERGFEGTSVQEIVNAAGVTKGAMYHYFGSKDDLLYEIYHRLLGLQMRRLEQIADGPGPAGERLRAAALDVLETSFLYLDDFTVFFRSTHLLSRDRREAVRAERRRYQERFRDLVEEGQREGSFRTSMPADIAVLFFFGTVHQIGAWYHPGGRLKTRTIAEHYVDLFLNGITQGGEFPRGDAPPGTPRHG</sequence>
<dbReference type="SUPFAM" id="SSF46689">
    <property type="entry name" value="Homeodomain-like"/>
    <property type="match status" value="1"/>
</dbReference>
<protein>
    <submittedName>
        <fullName evidence="9">TetR family transcriptional regulator</fullName>
    </submittedName>
</protein>
<dbReference type="Gene3D" id="1.10.357.10">
    <property type="entry name" value="Tetracycline Repressor, domain 2"/>
    <property type="match status" value="1"/>
</dbReference>
<evidence type="ECO:0000256" key="1">
    <source>
        <dbReference type="ARBA" id="ARBA00022491"/>
    </source>
</evidence>
<dbReference type="GO" id="GO:0000976">
    <property type="term" value="F:transcription cis-regulatory region binding"/>
    <property type="evidence" value="ECO:0007669"/>
    <property type="project" value="TreeGrafter"/>
</dbReference>
<keyword evidence="2" id="KW-0805">Transcription regulation</keyword>
<evidence type="ECO:0000259" key="7">
    <source>
        <dbReference type="PROSITE" id="PS50977"/>
    </source>
</evidence>
<evidence type="ECO:0000256" key="6">
    <source>
        <dbReference type="SAM" id="MobiDB-lite"/>
    </source>
</evidence>
<reference evidence="9 10" key="1">
    <citation type="submission" date="2019-12" db="EMBL/GenBank/DDBJ databases">
        <title>Actinomadura physcomitrii sp. nov., a novel actinomycete isolated from moss [Physcomitrium sphaericum (Ludw) Fuernr].</title>
        <authorList>
            <person name="Zhuang X."/>
        </authorList>
    </citation>
    <scope>NUCLEOTIDE SEQUENCE [LARGE SCALE GENOMIC DNA]</scope>
    <source>
        <strain evidence="9 10">LD22</strain>
    </source>
</reference>
<dbReference type="GO" id="GO:0003700">
    <property type="term" value="F:DNA-binding transcription factor activity"/>
    <property type="evidence" value="ECO:0007669"/>
    <property type="project" value="TreeGrafter"/>
</dbReference>
<gene>
    <name evidence="8" type="ORF">F8568_030920</name>
    <name evidence="9" type="ORF">F8568_034280</name>
</gene>
<dbReference type="Gene3D" id="1.10.10.60">
    <property type="entry name" value="Homeodomain-like"/>
    <property type="match status" value="1"/>
</dbReference>
<dbReference type="PRINTS" id="PR00455">
    <property type="entry name" value="HTHTETR"/>
</dbReference>
<dbReference type="PANTHER" id="PTHR30055">
    <property type="entry name" value="HTH-TYPE TRANSCRIPTIONAL REGULATOR RUTR"/>
    <property type="match status" value="1"/>
</dbReference>
<dbReference type="Proteomes" id="UP000462055">
    <property type="component" value="Unassembled WGS sequence"/>
</dbReference>
<keyword evidence="1" id="KW-0678">Repressor</keyword>
<dbReference type="InterPro" id="IPR001647">
    <property type="entry name" value="HTH_TetR"/>
</dbReference>
<dbReference type="InterPro" id="IPR036271">
    <property type="entry name" value="Tet_transcr_reg_TetR-rel_C_sf"/>
</dbReference>
<comment type="caution">
    <text evidence="9">The sequence shown here is derived from an EMBL/GenBank/DDBJ whole genome shotgun (WGS) entry which is preliminary data.</text>
</comment>
<evidence type="ECO:0000313" key="9">
    <source>
        <dbReference type="EMBL" id="MWA05343.1"/>
    </source>
</evidence>
<dbReference type="Pfam" id="PF17932">
    <property type="entry name" value="TetR_C_24"/>
    <property type="match status" value="1"/>
</dbReference>
<dbReference type="InterPro" id="IPR009057">
    <property type="entry name" value="Homeodomain-like_sf"/>
</dbReference>
<proteinExistence type="predicted"/>
<dbReference type="Pfam" id="PF00440">
    <property type="entry name" value="TetR_N"/>
    <property type="match status" value="1"/>
</dbReference>
<dbReference type="PANTHER" id="PTHR30055:SF175">
    <property type="entry name" value="HTH-TYPE TRANSCRIPTIONAL REPRESSOR KSTR2"/>
    <property type="match status" value="1"/>
</dbReference>
<feature type="region of interest" description="Disordered" evidence="6">
    <location>
        <begin position="1"/>
        <end position="21"/>
    </location>
</feature>
<feature type="DNA-binding region" description="H-T-H motif" evidence="5">
    <location>
        <begin position="54"/>
        <end position="73"/>
    </location>
</feature>
<dbReference type="InterPro" id="IPR050109">
    <property type="entry name" value="HTH-type_TetR-like_transc_reg"/>
</dbReference>
<dbReference type="PROSITE" id="PS50977">
    <property type="entry name" value="HTH_TETR_2"/>
    <property type="match status" value="1"/>
</dbReference>
<evidence type="ECO:0000256" key="4">
    <source>
        <dbReference type="ARBA" id="ARBA00023163"/>
    </source>
</evidence>
<dbReference type="AlphaFoldDB" id="A0A6I4MHY6"/>
<dbReference type="InterPro" id="IPR023772">
    <property type="entry name" value="DNA-bd_HTH_TetR-type_CS"/>
</dbReference>
<evidence type="ECO:0000256" key="3">
    <source>
        <dbReference type="ARBA" id="ARBA00023125"/>
    </source>
</evidence>
<evidence type="ECO:0000256" key="5">
    <source>
        <dbReference type="PROSITE-ProRule" id="PRU00335"/>
    </source>
</evidence>
<evidence type="ECO:0000256" key="2">
    <source>
        <dbReference type="ARBA" id="ARBA00023015"/>
    </source>
</evidence>
<organism evidence="9 10">
    <name type="scientific">Actinomadura physcomitrii</name>
    <dbReference type="NCBI Taxonomy" id="2650748"/>
    <lineage>
        <taxon>Bacteria</taxon>
        <taxon>Bacillati</taxon>
        <taxon>Actinomycetota</taxon>
        <taxon>Actinomycetes</taxon>
        <taxon>Streptosporangiales</taxon>
        <taxon>Thermomonosporaceae</taxon>
        <taxon>Actinomadura</taxon>
    </lineage>
</organism>
<name>A0A6I4MHY6_9ACTN</name>
<accession>A0A6I4MHY6</accession>
<dbReference type="EMBL" id="WBMS02000036">
    <property type="protein sequence ID" value="MWA05343.1"/>
    <property type="molecule type" value="Genomic_DNA"/>
</dbReference>
<evidence type="ECO:0000313" key="10">
    <source>
        <dbReference type="Proteomes" id="UP000462055"/>
    </source>
</evidence>
<dbReference type="EMBL" id="WBMS02000029">
    <property type="protein sequence ID" value="MWA04708.1"/>
    <property type="molecule type" value="Genomic_DNA"/>
</dbReference>
<keyword evidence="10" id="KW-1185">Reference proteome</keyword>
<dbReference type="InterPro" id="IPR041490">
    <property type="entry name" value="KstR2_TetR_C"/>
</dbReference>
<dbReference type="PROSITE" id="PS01081">
    <property type="entry name" value="HTH_TETR_1"/>
    <property type="match status" value="1"/>
</dbReference>